<dbReference type="Proteomes" id="UP000267521">
    <property type="component" value="Unassembled WGS sequence"/>
</dbReference>
<feature type="domain" description="7,8-dihydro-6-hydroxymethylpterin-pyrophosphokinase" evidence="13">
    <location>
        <begin position="103"/>
        <end position="114"/>
    </location>
</feature>
<evidence type="ECO:0000256" key="1">
    <source>
        <dbReference type="ARBA" id="ARBA00005051"/>
    </source>
</evidence>
<comment type="similarity">
    <text evidence="2">Belongs to the HPPK family.</text>
</comment>
<dbReference type="GO" id="GO:0016301">
    <property type="term" value="F:kinase activity"/>
    <property type="evidence" value="ECO:0007669"/>
    <property type="project" value="UniProtKB-KW"/>
</dbReference>
<dbReference type="PROSITE" id="PS00794">
    <property type="entry name" value="HPPK"/>
    <property type="match status" value="1"/>
</dbReference>
<reference evidence="14 15" key="1">
    <citation type="submission" date="2018-10" db="EMBL/GenBank/DDBJ databases">
        <title>Comamonadaceae CDC group NO-1 genome sequencing and assembly.</title>
        <authorList>
            <person name="Bernier A.-M."/>
            <person name="Bernard K."/>
        </authorList>
    </citation>
    <scope>NUCLEOTIDE SEQUENCE [LARGE SCALE GENOMIC DNA]</scope>
    <source>
        <strain evidence="14 15">NML970147</strain>
    </source>
</reference>
<dbReference type="RefSeq" id="WP_122237661.1">
    <property type="nucleotide sequence ID" value="NZ_RDQM01000003.1"/>
</dbReference>
<keyword evidence="7 14" id="KW-0418">Kinase</keyword>
<evidence type="ECO:0000256" key="8">
    <source>
        <dbReference type="ARBA" id="ARBA00022840"/>
    </source>
</evidence>
<evidence type="ECO:0000256" key="9">
    <source>
        <dbReference type="ARBA" id="ARBA00022909"/>
    </source>
</evidence>
<dbReference type="CDD" id="cd00483">
    <property type="entry name" value="HPPK"/>
    <property type="match status" value="1"/>
</dbReference>
<dbReference type="GO" id="GO:0003848">
    <property type="term" value="F:2-amino-4-hydroxy-6-hydroxymethyldihydropteridine diphosphokinase activity"/>
    <property type="evidence" value="ECO:0007669"/>
    <property type="project" value="UniProtKB-EC"/>
</dbReference>
<dbReference type="EMBL" id="RDQM01000003">
    <property type="protein sequence ID" value="RMX00164.1"/>
    <property type="molecule type" value="Genomic_DNA"/>
</dbReference>
<keyword evidence="5 14" id="KW-0808">Transferase</keyword>
<name>A0A3M6QAJ7_9BURK</name>
<evidence type="ECO:0000256" key="11">
    <source>
        <dbReference type="ARBA" id="ARBA00029766"/>
    </source>
</evidence>
<evidence type="ECO:0000256" key="5">
    <source>
        <dbReference type="ARBA" id="ARBA00022679"/>
    </source>
</evidence>
<sequence length="188" mass="20267">MNKIAAQPTASAPQNSDALAWIGLGGNLGDAIATLEHAAHALAHLPDTRLEAASPLYRSAPVDAQGPDFINAVVRLRTRLAPLPLLRALLALERDAGRQRPWRNAPRTLDLDLLRYEHAGAALTCDSEELTLPHPRMQQRAFVLRPLADIDPTLAPATALAAVADQALERLPQAQQWAWSGQPPKGCI</sequence>
<dbReference type="EC" id="2.7.6.3" evidence="3"/>
<keyword evidence="9" id="KW-0289">Folate biosynthesis</keyword>
<dbReference type="GO" id="GO:0046656">
    <property type="term" value="P:folic acid biosynthetic process"/>
    <property type="evidence" value="ECO:0007669"/>
    <property type="project" value="UniProtKB-KW"/>
</dbReference>
<dbReference type="GO" id="GO:0005524">
    <property type="term" value="F:ATP binding"/>
    <property type="evidence" value="ECO:0007669"/>
    <property type="project" value="UniProtKB-KW"/>
</dbReference>
<keyword evidence="8" id="KW-0067">ATP-binding</keyword>
<protein>
    <recommendedName>
        <fullName evidence="4">2-amino-4-hydroxy-6-hydroxymethyldihydropteridine pyrophosphokinase</fullName>
        <ecNumber evidence="3">2.7.6.3</ecNumber>
    </recommendedName>
    <alternativeName>
        <fullName evidence="11">6-hydroxymethyl-7,8-dihydropterin pyrophosphokinase</fullName>
    </alternativeName>
    <alternativeName>
        <fullName evidence="12">7,8-dihydro-6-hydroxymethylpterin-pyrophosphokinase</fullName>
    </alternativeName>
</protein>
<evidence type="ECO:0000259" key="13">
    <source>
        <dbReference type="PROSITE" id="PS00794"/>
    </source>
</evidence>
<accession>A0A3M6QAJ7</accession>
<dbReference type="Pfam" id="PF01288">
    <property type="entry name" value="HPPK"/>
    <property type="match status" value="1"/>
</dbReference>
<dbReference type="NCBIfam" id="TIGR01498">
    <property type="entry name" value="folK"/>
    <property type="match status" value="1"/>
</dbReference>
<proteinExistence type="inferred from homology"/>
<comment type="caution">
    <text evidence="14">The sequence shown here is derived from an EMBL/GenBank/DDBJ whole genome shotgun (WGS) entry which is preliminary data.</text>
</comment>
<evidence type="ECO:0000256" key="2">
    <source>
        <dbReference type="ARBA" id="ARBA00005810"/>
    </source>
</evidence>
<evidence type="ECO:0000256" key="7">
    <source>
        <dbReference type="ARBA" id="ARBA00022777"/>
    </source>
</evidence>
<gene>
    <name evidence="14" type="primary">folK</name>
    <name evidence="14" type="ORF">EBQ26_03650</name>
</gene>
<dbReference type="InterPro" id="IPR000550">
    <property type="entry name" value="Hppk"/>
</dbReference>
<dbReference type="SUPFAM" id="SSF55083">
    <property type="entry name" value="6-hydroxymethyl-7,8-dihydropterin pyrophosphokinase, HPPK"/>
    <property type="match status" value="1"/>
</dbReference>
<comment type="pathway">
    <text evidence="1">Cofactor biosynthesis; tetrahydrofolate biosynthesis; 2-amino-4-hydroxy-6-hydroxymethyl-7,8-dihydropteridine diphosphate from 7,8-dihydroneopterin triphosphate: step 4/4.</text>
</comment>
<comment type="function">
    <text evidence="10">Catalyzes the transfer of pyrophosphate from adenosine triphosphate (ATP) to 6-hydroxymethyl-7,8-dihydropterin, an enzymatic step in folate biosynthesis pathway.</text>
</comment>
<evidence type="ECO:0000256" key="12">
    <source>
        <dbReference type="ARBA" id="ARBA00033413"/>
    </source>
</evidence>
<evidence type="ECO:0000256" key="10">
    <source>
        <dbReference type="ARBA" id="ARBA00029409"/>
    </source>
</evidence>
<evidence type="ECO:0000256" key="3">
    <source>
        <dbReference type="ARBA" id="ARBA00013253"/>
    </source>
</evidence>
<dbReference type="UniPathway" id="UPA00077">
    <property type="reaction ID" value="UER00155"/>
</dbReference>
<evidence type="ECO:0000256" key="4">
    <source>
        <dbReference type="ARBA" id="ARBA00016218"/>
    </source>
</evidence>
<evidence type="ECO:0000256" key="6">
    <source>
        <dbReference type="ARBA" id="ARBA00022741"/>
    </source>
</evidence>
<dbReference type="GO" id="GO:0046654">
    <property type="term" value="P:tetrahydrofolate biosynthetic process"/>
    <property type="evidence" value="ECO:0007669"/>
    <property type="project" value="UniProtKB-UniPathway"/>
</dbReference>
<organism evidence="14 15">
    <name type="scientific">Allofranklinella schreckenbergeri</name>
    <dbReference type="NCBI Taxonomy" id="1076744"/>
    <lineage>
        <taxon>Bacteria</taxon>
        <taxon>Pseudomonadati</taxon>
        <taxon>Pseudomonadota</taxon>
        <taxon>Betaproteobacteria</taxon>
        <taxon>Burkholderiales</taxon>
        <taxon>Comamonadaceae</taxon>
        <taxon>Allofranklinella</taxon>
    </lineage>
</organism>
<keyword evidence="6" id="KW-0547">Nucleotide-binding</keyword>
<dbReference type="Gene3D" id="3.30.70.560">
    <property type="entry name" value="7,8-Dihydro-6-hydroxymethylpterin-pyrophosphokinase HPPK"/>
    <property type="match status" value="1"/>
</dbReference>
<evidence type="ECO:0000313" key="14">
    <source>
        <dbReference type="EMBL" id="RMX00164.1"/>
    </source>
</evidence>
<dbReference type="PANTHER" id="PTHR43071:SF1">
    <property type="entry name" value="2-AMINO-4-HYDROXY-6-HYDROXYMETHYLDIHYDROPTERIDINE PYROPHOSPHOKINASE"/>
    <property type="match status" value="1"/>
</dbReference>
<dbReference type="PANTHER" id="PTHR43071">
    <property type="entry name" value="2-AMINO-4-HYDROXY-6-HYDROXYMETHYLDIHYDROPTERIDINE PYROPHOSPHOKINASE"/>
    <property type="match status" value="1"/>
</dbReference>
<evidence type="ECO:0000313" key="15">
    <source>
        <dbReference type="Proteomes" id="UP000267521"/>
    </source>
</evidence>
<dbReference type="InterPro" id="IPR035907">
    <property type="entry name" value="Hppk_sf"/>
</dbReference>
<dbReference type="AlphaFoldDB" id="A0A3M6QAJ7"/>